<evidence type="ECO:0000313" key="7">
    <source>
        <dbReference type="Proteomes" id="UP000626180"/>
    </source>
</evidence>
<dbReference type="Proteomes" id="UP000626180">
    <property type="component" value="Unassembled WGS sequence"/>
</dbReference>
<dbReference type="SUPFAM" id="SSF51182">
    <property type="entry name" value="RmlC-like cupins"/>
    <property type="match status" value="1"/>
</dbReference>
<dbReference type="PANTHER" id="PTHR42742:SF3">
    <property type="entry name" value="FRUCTOKINASE"/>
    <property type="match status" value="1"/>
</dbReference>
<evidence type="ECO:0000256" key="2">
    <source>
        <dbReference type="ARBA" id="ARBA00022833"/>
    </source>
</evidence>
<evidence type="ECO:0000256" key="3">
    <source>
        <dbReference type="PIRSR" id="PIRSR036894-1"/>
    </source>
</evidence>
<dbReference type="CDD" id="cd07010">
    <property type="entry name" value="cupin_PMI_type_I_N_bac"/>
    <property type="match status" value="1"/>
</dbReference>
<dbReference type="EC" id="5.3.1.8" evidence="5"/>
<dbReference type="InterPro" id="IPR014710">
    <property type="entry name" value="RmlC-like_jellyroll"/>
</dbReference>
<keyword evidence="1 3" id="KW-0479">Metal-binding</keyword>
<evidence type="ECO:0000256" key="1">
    <source>
        <dbReference type="ARBA" id="ARBA00022723"/>
    </source>
</evidence>
<dbReference type="InterPro" id="IPR014628">
    <property type="entry name" value="Man6P_isomerase_Firm_short"/>
</dbReference>
<comment type="cofactor">
    <cofactor evidence="3">
        <name>Zn(2+)</name>
        <dbReference type="ChEBI" id="CHEBI:29105"/>
    </cofactor>
    <text evidence="3">Binds 1 zinc ion per subunit.</text>
</comment>
<gene>
    <name evidence="5" type="primary">gmuF</name>
    <name evidence="4" type="ORF">IRZ65_03495</name>
    <name evidence="5" type="ORF">NCTC11842_00989</name>
</gene>
<feature type="binding site" evidence="3">
    <location>
        <position position="119"/>
    </location>
    <ligand>
        <name>Zn(2+)</name>
        <dbReference type="ChEBI" id="CHEBI:29105"/>
    </ligand>
</feature>
<organism evidence="5 6">
    <name type="scientific">Pseudomonas luteola</name>
    <dbReference type="NCBI Taxonomy" id="47886"/>
    <lineage>
        <taxon>Bacteria</taxon>
        <taxon>Pseudomonadati</taxon>
        <taxon>Pseudomonadota</taxon>
        <taxon>Gammaproteobacteria</taxon>
        <taxon>Pseudomonadales</taxon>
        <taxon>Pseudomonadaceae</taxon>
        <taxon>Pseudomonas</taxon>
    </lineage>
</organism>
<reference evidence="5 6" key="1">
    <citation type="submission" date="2018-06" db="EMBL/GenBank/DDBJ databases">
        <authorList>
            <consortium name="Pathogen Informatics"/>
            <person name="Doyle S."/>
        </authorList>
    </citation>
    <scope>NUCLEOTIDE SEQUENCE [LARGE SCALE GENOMIC DNA]</scope>
    <source>
        <strain evidence="5 6">NCTC11842</strain>
    </source>
</reference>
<dbReference type="AlphaFoldDB" id="A0A2X2E4L1"/>
<dbReference type="InterPro" id="IPR051804">
    <property type="entry name" value="Carb_Metab_Reg_Kinase/Isom"/>
</dbReference>
<keyword evidence="5" id="KW-0413">Isomerase</keyword>
<evidence type="ECO:0000313" key="6">
    <source>
        <dbReference type="Proteomes" id="UP000250443"/>
    </source>
</evidence>
<evidence type="ECO:0000313" key="5">
    <source>
        <dbReference type="EMBL" id="SPZ03019.1"/>
    </source>
</evidence>
<dbReference type="PANTHER" id="PTHR42742">
    <property type="entry name" value="TRANSCRIPTIONAL REPRESSOR MPRA"/>
    <property type="match status" value="1"/>
</dbReference>
<sequence length="355" mass="38712">MDWYPLRLSTPIRSHMFGGHAIAEILGRRGLPAGRIAETWEVSDVEGSIANVTEGSLAGQSLRDLVKRYPTELVGPGFDGPYFPLLSKFIDGCGMLPVHLHADDETARRLECQPNGKTEAWHILWAEPGATALVGIKPGINRDTLRSALIAQDYDAVMRRLPVRAGETIYVPGGTLHSFGPGTLIYEIEQTSDTQQQAMPWQMSDGSPLSHQDWIDGIDQLLEECYLEPQPEFTPGFRLPQGNDIDRLICTASPYFALERWRVAGAGARPLTYRFNKATLLSNVGTPIRIQAGNWSGVLGAAETLLLPAALGEIQLAGPADVLFGYVPDLEQDIRTPLRAAGYGDQAFAVLGATH</sequence>
<dbReference type="InterPro" id="IPR011051">
    <property type="entry name" value="RmlC_Cupin_sf"/>
</dbReference>
<dbReference type="Gene3D" id="2.60.120.10">
    <property type="entry name" value="Jelly Rolls"/>
    <property type="match status" value="1"/>
</dbReference>
<proteinExistence type="predicted"/>
<dbReference type="RefSeq" id="WP_010796938.1">
    <property type="nucleotide sequence ID" value="NZ_CP069262.1"/>
</dbReference>
<dbReference type="PIRSF" id="PIRSF036894">
    <property type="entry name" value="PMI_Firm_short"/>
    <property type="match status" value="1"/>
</dbReference>
<feature type="binding site" evidence="3">
    <location>
        <position position="101"/>
    </location>
    <ligand>
        <name>Zn(2+)</name>
        <dbReference type="ChEBI" id="CHEBI:29105"/>
    </ligand>
</feature>
<dbReference type="Proteomes" id="UP000250443">
    <property type="component" value="Unassembled WGS sequence"/>
</dbReference>
<name>A0A2X2E4L1_PSELU</name>
<feature type="binding site" evidence="3">
    <location>
        <position position="177"/>
    </location>
    <ligand>
        <name>Zn(2+)</name>
        <dbReference type="ChEBI" id="CHEBI:29105"/>
    </ligand>
</feature>
<protein>
    <submittedName>
        <fullName evidence="4 5">Mannose-6-phosphate isomerase</fullName>
        <ecNumber evidence="5">5.3.1.8</ecNumber>
    </submittedName>
</protein>
<dbReference type="EMBL" id="JADMCD010000001">
    <property type="protein sequence ID" value="MBF8639751.1"/>
    <property type="molecule type" value="Genomic_DNA"/>
</dbReference>
<keyword evidence="7" id="KW-1185">Reference proteome</keyword>
<dbReference type="GO" id="GO:0004476">
    <property type="term" value="F:mannose-6-phosphate isomerase activity"/>
    <property type="evidence" value="ECO:0007669"/>
    <property type="project" value="UniProtKB-EC"/>
</dbReference>
<reference evidence="4 7" key="2">
    <citation type="submission" date="2020-10" db="EMBL/GenBank/DDBJ databases">
        <title>Genome sequences of Pseudomonas isolates.</title>
        <authorList>
            <person name="Wessels L."/>
            <person name="Reich F."/>
            <person name="Hammerl J."/>
        </authorList>
    </citation>
    <scope>NUCLEOTIDE SEQUENCE [LARGE SCALE GENOMIC DNA]</scope>
    <source>
        <strain evidence="4 7">20-MO00624-0</strain>
    </source>
</reference>
<dbReference type="GO" id="GO:0046872">
    <property type="term" value="F:metal ion binding"/>
    <property type="evidence" value="ECO:0007669"/>
    <property type="project" value="UniProtKB-KW"/>
</dbReference>
<dbReference type="GO" id="GO:0005975">
    <property type="term" value="P:carbohydrate metabolic process"/>
    <property type="evidence" value="ECO:0007669"/>
    <property type="project" value="InterPro"/>
</dbReference>
<keyword evidence="2 3" id="KW-0862">Zinc</keyword>
<dbReference type="EMBL" id="UAUF01000008">
    <property type="protein sequence ID" value="SPZ03019.1"/>
    <property type="molecule type" value="Genomic_DNA"/>
</dbReference>
<accession>A0A2X2E4L1</accession>
<evidence type="ECO:0000313" key="4">
    <source>
        <dbReference type="EMBL" id="MBF8639751.1"/>
    </source>
</evidence>